<evidence type="ECO:0000313" key="2">
    <source>
        <dbReference type="EMBL" id="KRY47830.1"/>
    </source>
</evidence>
<evidence type="ECO:0000313" key="3">
    <source>
        <dbReference type="Proteomes" id="UP000054653"/>
    </source>
</evidence>
<comment type="caution">
    <text evidence="2">The sequence shown here is derived from an EMBL/GenBank/DDBJ whole genome shotgun (WGS) entry which is preliminary data.</text>
</comment>
<feature type="region of interest" description="Disordered" evidence="1">
    <location>
        <begin position="1"/>
        <end position="27"/>
    </location>
</feature>
<evidence type="ECO:0000256" key="1">
    <source>
        <dbReference type="SAM" id="MobiDB-lite"/>
    </source>
</evidence>
<dbReference type="Proteomes" id="UP000054653">
    <property type="component" value="Unassembled WGS sequence"/>
</dbReference>
<feature type="compositionally biased region" description="Basic and acidic residues" evidence="1">
    <location>
        <begin position="1"/>
        <end position="12"/>
    </location>
</feature>
<protein>
    <submittedName>
        <fullName evidence="2">Uncharacterized protein</fullName>
    </submittedName>
</protein>
<sequence length="158" mass="17556">MPSGKRETERKGNAPVNTGPLKNSDGRTYNLVEELNELARGSGPLQRHLFRPERHRPRRRDPIGAVWCPTVADGGAPQARGHRDPVRPLYIFGYERAPTLLSVELVEKNLHHTVHSPLPDERTSGKLYLSIAGVQNPTTVLTFGPLSRIRQASPNGYP</sequence>
<dbReference type="EMBL" id="JYDI01000228">
    <property type="protein sequence ID" value="KRY47830.1"/>
    <property type="molecule type" value="Genomic_DNA"/>
</dbReference>
<reference evidence="2 3" key="1">
    <citation type="submission" date="2015-01" db="EMBL/GenBank/DDBJ databases">
        <title>Evolution of Trichinella species and genotypes.</title>
        <authorList>
            <person name="Korhonen P.K."/>
            <person name="Edoardo P."/>
            <person name="Giuseppe L.R."/>
            <person name="Gasser R.B."/>
        </authorList>
    </citation>
    <scope>NUCLEOTIDE SEQUENCE [LARGE SCALE GENOMIC DNA]</scope>
    <source>
        <strain evidence="2">ISS120</strain>
    </source>
</reference>
<name>A0A0V1CEY3_TRIBR</name>
<keyword evidence="3" id="KW-1185">Reference proteome</keyword>
<gene>
    <name evidence="2" type="ORF">T03_14841</name>
</gene>
<organism evidence="2 3">
    <name type="scientific">Trichinella britovi</name>
    <name type="common">Parasitic roundworm</name>
    <dbReference type="NCBI Taxonomy" id="45882"/>
    <lineage>
        <taxon>Eukaryota</taxon>
        <taxon>Metazoa</taxon>
        <taxon>Ecdysozoa</taxon>
        <taxon>Nematoda</taxon>
        <taxon>Enoplea</taxon>
        <taxon>Dorylaimia</taxon>
        <taxon>Trichinellida</taxon>
        <taxon>Trichinellidae</taxon>
        <taxon>Trichinella</taxon>
    </lineage>
</organism>
<proteinExistence type="predicted"/>
<accession>A0A0V1CEY3</accession>
<dbReference type="AlphaFoldDB" id="A0A0V1CEY3"/>